<dbReference type="InParanoid" id="G2Y4R5"/>
<sequence>MLDYLASSLELASQVRSLKLEVDGYAALNVDAILSMFANNLDTPELAVKQAEELLTFAGDPQAKGDDAAKQKGGFRALNFTVKVRISPPKINPDARSFNDPRALEFQRMLRKGQFNFTLIRRFGNFLEEIVAYWTHRVAETLGHRFNDWYTSPTKCLPHEPWMAEASAEKDEIQRYVTHDARNNFGSMEEREIVLSAAVIHDIVASVKFNEQYYNWDRTYEAIVRYVKRDHVQLEFDIRGGLTFLSISRGTRFLVRCGRFTIAEEPNAELESDEDKIENGIVPEEEENDATTGATNITSSQENLDTKVIDKNEGEQAIYDSNEDEVSAQEVVIVGLNDIEWTAQVLVNKENRQFVISFIMLKGKKRKFHVGRKVNIQLKVLSNHLNTIRQLKAIGMVAEDKAKDDAYGRILQRVILGEATALLSIFKATQKLFEAVDNETTGVNPAPGIVAEVKESKEKFRIIHLSANASTEDDFMKRDDEMKDGEEDDPLEAYRISNHVIKSFHRKANDSELSNTIRNKGRNWLAMLREGKSVPAERFVKEGIDEIENVVRDARTEIIVSTCNNSAALREMGFKPQVVMIDGVSSAREPDCIIPLTFDQAHIILYGDSRQKLVVPAVRSFWK</sequence>
<feature type="domain" description="DNA2/NAM7 helicase helicase" evidence="1">
    <location>
        <begin position="491"/>
        <end position="611"/>
    </location>
</feature>
<reference evidence="3" key="1">
    <citation type="journal article" date="2011" name="PLoS Genet.">
        <title>Genomic analysis of the necrotrophic fungal pathogens Sclerotinia sclerotiorum and Botrytis cinerea.</title>
        <authorList>
            <person name="Amselem J."/>
            <person name="Cuomo C.A."/>
            <person name="van Kan J.A."/>
            <person name="Viaud M."/>
            <person name="Benito E.P."/>
            <person name="Couloux A."/>
            <person name="Coutinho P.M."/>
            <person name="de Vries R.P."/>
            <person name="Dyer P.S."/>
            <person name="Fillinger S."/>
            <person name="Fournier E."/>
            <person name="Gout L."/>
            <person name="Hahn M."/>
            <person name="Kohn L."/>
            <person name="Lapalu N."/>
            <person name="Plummer K.M."/>
            <person name="Pradier J.M."/>
            <person name="Quevillon E."/>
            <person name="Sharon A."/>
            <person name="Simon A."/>
            <person name="ten Have A."/>
            <person name="Tudzynski B."/>
            <person name="Tudzynski P."/>
            <person name="Wincker P."/>
            <person name="Andrew M."/>
            <person name="Anthouard V."/>
            <person name="Beever R.E."/>
            <person name="Beffa R."/>
            <person name="Benoit I."/>
            <person name="Bouzid O."/>
            <person name="Brault B."/>
            <person name="Chen Z."/>
            <person name="Choquer M."/>
            <person name="Collemare J."/>
            <person name="Cotton P."/>
            <person name="Danchin E.G."/>
            <person name="Da Silva C."/>
            <person name="Gautier A."/>
            <person name="Giraud C."/>
            <person name="Giraud T."/>
            <person name="Gonzalez C."/>
            <person name="Grossetete S."/>
            <person name="Guldener U."/>
            <person name="Henrissat B."/>
            <person name="Howlett B.J."/>
            <person name="Kodira C."/>
            <person name="Kretschmer M."/>
            <person name="Lappartient A."/>
            <person name="Leroch M."/>
            <person name="Levis C."/>
            <person name="Mauceli E."/>
            <person name="Neuveglise C."/>
            <person name="Oeser B."/>
            <person name="Pearson M."/>
            <person name="Poulain J."/>
            <person name="Poussereau N."/>
            <person name="Quesneville H."/>
            <person name="Rascle C."/>
            <person name="Schumacher J."/>
            <person name="Segurens B."/>
            <person name="Sexton A."/>
            <person name="Silva E."/>
            <person name="Sirven C."/>
            <person name="Soanes D.M."/>
            <person name="Talbot N.J."/>
            <person name="Templeton M."/>
            <person name="Yandava C."/>
            <person name="Yarden O."/>
            <person name="Zeng Q."/>
            <person name="Rollins J.A."/>
            <person name="Lebrun M.H."/>
            <person name="Dickman M."/>
        </authorList>
    </citation>
    <scope>NUCLEOTIDE SEQUENCE [LARGE SCALE GENOMIC DNA]</scope>
    <source>
        <strain evidence="3">T4</strain>
    </source>
</reference>
<proteinExistence type="predicted"/>
<dbReference type="EMBL" id="FQ790287">
    <property type="protein sequence ID" value="CCD47655.1"/>
    <property type="molecule type" value="Genomic_DNA"/>
</dbReference>
<dbReference type="OrthoDB" id="3513664at2759"/>
<evidence type="ECO:0000313" key="2">
    <source>
        <dbReference type="EMBL" id="CCD47655.1"/>
    </source>
</evidence>
<gene>
    <name evidence="2" type="ORF">BofuT4_P036350.1</name>
</gene>
<dbReference type="HOGENOM" id="CLU_496050_0_0_1"/>
<evidence type="ECO:0000259" key="1">
    <source>
        <dbReference type="Pfam" id="PF13086"/>
    </source>
</evidence>
<dbReference type="InterPro" id="IPR041677">
    <property type="entry name" value="DNA2/NAM7_AAA_11"/>
</dbReference>
<dbReference type="Gene3D" id="3.40.50.300">
    <property type="entry name" value="P-loop containing nucleotide triphosphate hydrolases"/>
    <property type="match status" value="1"/>
</dbReference>
<protein>
    <recommendedName>
        <fullName evidence="1">DNA2/NAM7 helicase helicase domain-containing protein</fullName>
    </recommendedName>
</protein>
<organism evidence="2 3">
    <name type="scientific">Botryotinia fuckeliana (strain T4)</name>
    <name type="common">Noble rot fungus</name>
    <name type="synonym">Botrytis cinerea</name>
    <dbReference type="NCBI Taxonomy" id="999810"/>
    <lineage>
        <taxon>Eukaryota</taxon>
        <taxon>Fungi</taxon>
        <taxon>Dikarya</taxon>
        <taxon>Ascomycota</taxon>
        <taxon>Pezizomycotina</taxon>
        <taxon>Leotiomycetes</taxon>
        <taxon>Helotiales</taxon>
        <taxon>Sclerotiniaceae</taxon>
        <taxon>Botrytis</taxon>
    </lineage>
</organism>
<evidence type="ECO:0000313" key="3">
    <source>
        <dbReference type="Proteomes" id="UP000008177"/>
    </source>
</evidence>
<dbReference type="Proteomes" id="UP000008177">
    <property type="component" value="Unplaced contigs"/>
</dbReference>
<dbReference type="GO" id="GO:0004386">
    <property type="term" value="F:helicase activity"/>
    <property type="evidence" value="ECO:0007669"/>
    <property type="project" value="InterPro"/>
</dbReference>
<name>G2Y4R5_BOTF4</name>
<accession>G2Y4R5</accession>
<dbReference type="STRING" id="999810.G2Y4R5"/>
<dbReference type="Pfam" id="PF13086">
    <property type="entry name" value="AAA_11"/>
    <property type="match status" value="1"/>
</dbReference>
<dbReference type="InterPro" id="IPR027417">
    <property type="entry name" value="P-loop_NTPase"/>
</dbReference>
<dbReference type="AlphaFoldDB" id="G2Y4R5"/>